<evidence type="ECO:0000313" key="2">
    <source>
        <dbReference type="Proteomes" id="UP000631421"/>
    </source>
</evidence>
<sequence>MSKLFQLQKRYSDRLHLKLTGGHSKYFVNLPMSAVTTSSVPPFPISKLPIPTSKAMKQARFTAI</sequence>
<comment type="caution">
    <text evidence="1">The sequence shown here is derived from an EMBL/GenBank/DDBJ whole genome shotgun (WGS) entry which is preliminary data.</text>
</comment>
<reference evidence="1" key="1">
    <citation type="journal article" date="2015" name="ISME J.">
        <title>Draft Genome Sequence of Streptomyces incarnatus NRRL8089, which Produces the Nucleoside Antibiotic Sinefungin.</title>
        <authorList>
            <person name="Oshima K."/>
            <person name="Hattori M."/>
            <person name="Shimizu H."/>
            <person name="Fukuda K."/>
            <person name="Nemoto M."/>
            <person name="Inagaki K."/>
            <person name="Tamura T."/>
        </authorList>
    </citation>
    <scope>NUCLEOTIDE SEQUENCE</scope>
    <source>
        <strain evidence="1">FACHB-1277</strain>
    </source>
</reference>
<dbReference type="AlphaFoldDB" id="A0A926Z4K1"/>
<name>A0A926Z4K1_9CYAN</name>
<dbReference type="Proteomes" id="UP000631421">
    <property type="component" value="Unassembled WGS sequence"/>
</dbReference>
<protein>
    <submittedName>
        <fullName evidence="1">Uncharacterized protein</fullName>
    </submittedName>
</protein>
<reference evidence="1" key="2">
    <citation type="submission" date="2020-08" db="EMBL/GenBank/DDBJ databases">
        <authorList>
            <person name="Chen M."/>
            <person name="Teng W."/>
            <person name="Zhao L."/>
            <person name="Hu C."/>
            <person name="Zhou Y."/>
            <person name="Han B."/>
            <person name="Song L."/>
            <person name="Shu W."/>
        </authorList>
    </citation>
    <scope>NUCLEOTIDE SEQUENCE</scope>
    <source>
        <strain evidence="1">FACHB-1277</strain>
    </source>
</reference>
<organism evidence="1 2">
    <name type="scientific">Pseudanabaena cinerea FACHB-1277</name>
    <dbReference type="NCBI Taxonomy" id="2949581"/>
    <lineage>
        <taxon>Bacteria</taxon>
        <taxon>Bacillati</taxon>
        <taxon>Cyanobacteriota</taxon>
        <taxon>Cyanophyceae</taxon>
        <taxon>Pseudanabaenales</taxon>
        <taxon>Pseudanabaenaceae</taxon>
        <taxon>Pseudanabaena</taxon>
        <taxon>Pseudanabaena cinerea</taxon>
    </lineage>
</organism>
<keyword evidence="2" id="KW-1185">Reference proteome</keyword>
<accession>A0A926Z4K1</accession>
<gene>
    <name evidence="1" type="ORF">H6F44_00640</name>
</gene>
<proteinExistence type="predicted"/>
<dbReference type="EMBL" id="JACJPY010000001">
    <property type="protein sequence ID" value="MBD2148642.1"/>
    <property type="molecule type" value="Genomic_DNA"/>
</dbReference>
<dbReference type="RefSeq" id="WP_190348979.1">
    <property type="nucleotide sequence ID" value="NZ_JACJPY010000001.1"/>
</dbReference>
<evidence type="ECO:0000313" key="1">
    <source>
        <dbReference type="EMBL" id="MBD2148642.1"/>
    </source>
</evidence>